<keyword evidence="3" id="KW-1003">Cell membrane</keyword>
<keyword evidence="6 9" id="KW-1133">Transmembrane helix</keyword>
<evidence type="ECO:0000256" key="1">
    <source>
        <dbReference type="ARBA" id="ARBA00004429"/>
    </source>
</evidence>
<dbReference type="AlphaFoldDB" id="A0A1H4H8Q4"/>
<protein>
    <recommendedName>
        <fullName evidence="9">TRAP transporter small permease protein</fullName>
    </recommendedName>
</protein>
<evidence type="ECO:0000256" key="5">
    <source>
        <dbReference type="ARBA" id="ARBA00022692"/>
    </source>
</evidence>
<dbReference type="PANTHER" id="PTHR35011:SF11">
    <property type="entry name" value="TRAP TRANSPORTER SMALL PERMEASE PROTEIN"/>
    <property type="match status" value="1"/>
</dbReference>
<comment type="subcellular location">
    <subcellularLocation>
        <location evidence="1 9">Cell inner membrane</location>
        <topology evidence="1 9">Multi-pass membrane protein</topology>
    </subcellularLocation>
</comment>
<keyword evidence="12" id="KW-1185">Reference proteome</keyword>
<evidence type="ECO:0000256" key="8">
    <source>
        <dbReference type="ARBA" id="ARBA00038436"/>
    </source>
</evidence>
<evidence type="ECO:0000256" key="4">
    <source>
        <dbReference type="ARBA" id="ARBA00022519"/>
    </source>
</evidence>
<feature type="transmembrane region" description="Helical" evidence="9">
    <location>
        <begin position="101"/>
        <end position="126"/>
    </location>
</feature>
<evidence type="ECO:0000256" key="6">
    <source>
        <dbReference type="ARBA" id="ARBA00022989"/>
    </source>
</evidence>
<comment type="subunit">
    <text evidence="9">The complex comprises the extracytoplasmic solute receptor protein and the two transmembrane proteins.</text>
</comment>
<evidence type="ECO:0000313" key="11">
    <source>
        <dbReference type="EMBL" id="SEB17472.1"/>
    </source>
</evidence>
<dbReference type="PANTHER" id="PTHR35011">
    <property type="entry name" value="2,3-DIKETO-L-GULONATE TRAP TRANSPORTER SMALL PERMEASE PROTEIN YIAM"/>
    <property type="match status" value="1"/>
</dbReference>
<name>A0A1H4H8Q4_9BURK</name>
<proteinExistence type="inferred from homology"/>
<evidence type="ECO:0000256" key="3">
    <source>
        <dbReference type="ARBA" id="ARBA00022475"/>
    </source>
</evidence>
<keyword evidence="5 9" id="KW-0812">Transmembrane</keyword>
<feature type="transmembrane region" description="Helical" evidence="9">
    <location>
        <begin position="23"/>
        <end position="47"/>
    </location>
</feature>
<dbReference type="GO" id="GO:0015740">
    <property type="term" value="P:C4-dicarboxylate transport"/>
    <property type="evidence" value="ECO:0007669"/>
    <property type="project" value="TreeGrafter"/>
</dbReference>
<dbReference type="Pfam" id="PF04290">
    <property type="entry name" value="DctQ"/>
    <property type="match status" value="1"/>
</dbReference>
<comment type="function">
    <text evidence="9">Part of the tripartite ATP-independent periplasmic (TRAP) transport system.</text>
</comment>
<sequence length="172" mass="19056">MGRISPLYGRMEQMTFMKRPNDFLSRVLAIVASISLAVLTLLVFYGVVMRYVFNDAPDFVEPIALLLVVVIAMFGASLKVRESGHIGLDSLVKKLSPKGQVAAEAFQHVCLIALSVAIFVGCMEMAETTMDDRIPILGLPEALRYFIPVAASFCIISFSFEHLLKLFARKHT</sequence>
<evidence type="ECO:0000256" key="2">
    <source>
        <dbReference type="ARBA" id="ARBA00022448"/>
    </source>
</evidence>
<accession>A0A1H4H8Q4</accession>
<organism evidence="11 12">
    <name type="scientific">Paraburkholderia sartisoli</name>
    <dbReference type="NCBI Taxonomy" id="83784"/>
    <lineage>
        <taxon>Bacteria</taxon>
        <taxon>Pseudomonadati</taxon>
        <taxon>Pseudomonadota</taxon>
        <taxon>Betaproteobacteria</taxon>
        <taxon>Burkholderiales</taxon>
        <taxon>Burkholderiaceae</taxon>
        <taxon>Paraburkholderia</taxon>
    </lineage>
</organism>
<dbReference type="GO" id="GO:0022857">
    <property type="term" value="F:transmembrane transporter activity"/>
    <property type="evidence" value="ECO:0007669"/>
    <property type="project" value="UniProtKB-UniRule"/>
</dbReference>
<evidence type="ECO:0000256" key="9">
    <source>
        <dbReference type="RuleBase" id="RU369079"/>
    </source>
</evidence>
<comment type="similarity">
    <text evidence="8 9">Belongs to the TRAP transporter small permease family.</text>
</comment>
<keyword evidence="2 9" id="KW-0813">Transport</keyword>
<gene>
    <name evidence="11" type="ORF">SAMN05192564_107304</name>
</gene>
<keyword evidence="7 9" id="KW-0472">Membrane</keyword>
<evidence type="ECO:0000259" key="10">
    <source>
        <dbReference type="Pfam" id="PF04290"/>
    </source>
</evidence>
<evidence type="ECO:0000313" key="12">
    <source>
        <dbReference type="Proteomes" id="UP000198638"/>
    </source>
</evidence>
<keyword evidence="4 9" id="KW-0997">Cell inner membrane</keyword>
<dbReference type="InterPro" id="IPR055348">
    <property type="entry name" value="DctQ"/>
</dbReference>
<reference evidence="12" key="1">
    <citation type="submission" date="2016-10" db="EMBL/GenBank/DDBJ databases">
        <authorList>
            <person name="Varghese N."/>
            <person name="Submissions S."/>
        </authorList>
    </citation>
    <scope>NUCLEOTIDE SEQUENCE [LARGE SCALE GENOMIC DNA]</scope>
    <source>
        <strain evidence="12">LMG 24000</strain>
    </source>
</reference>
<dbReference type="InterPro" id="IPR007387">
    <property type="entry name" value="TRAP_DctQ"/>
</dbReference>
<evidence type="ECO:0000256" key="7">
    <source>
        <dbReference type="ARBA" id="ARBA00023136"/>
    </source>
</evidence>
<dbReference type="GO" id="GO:0005886">
    <property type="term" value="C:plasma membrane"/>
    <property type="evidence" value="ECO:0007669"/>
    <property type="project" value="UniProtKB-SubCell"/>
</dbReference>
<dbReference type="EMBL" id="FNRQ01000007">
    <property type="protein sequence ID" value="SEB17472.1"/>
    <property type="molecule type" value="Genomic_DNA"/>
</dbReference>
<dbReference type="STRING" id="83784.SAMN05192564_107304"/>
<feature type="domain" description="Tripartite ATP-independent periplasmic transporters DctQ component" evidence="10">
    <location>
        <begin position="39"/>
        <end position="167"/>
    </location>
</feature>
<dbReference type="Proteomes" id="UP000198638">
    <property type="component" value="Unassembled WGS sequence"/>
</dbReference>
<feature type="transmembrane region" description="Helical" evidence="9">
    <location>
        <begin position="59"/>
        <end position="80"/>
    </location>
</feature>
<feature type="transmembrane region" description="Helical" evidence="9">
    <location>
        <begin position="146"/>
        <end position="164"/>
    </location>
</feature>